<evidence type="ECO:0000313" key="9">
    <source>
        <dbReference type="Proteomes" id="UP000001312"/>
    </source>
</evidence>
<dbReference type="CDD" id="cd01994">
    <property type="entry name" value="AANH_PF0828-like"/>
    <property type="match status" value="1"/>
</dbReference>
<evidence type="ECO:0000256" key="3">
    <source>
        <dbReference type="ARBA" id="ARBA00029814"/>
    </source>
</evidence>
<dbReference type="eggNOG" id="KOG2316">
    <property type="taxonomic scope" value="Eukaryota"/>
</dbReference>
<evidence type="ECO:0000313" key="8">
    <source>
        <dbReference type="EMBL" id="EDO01935.1"/>
    </source>
</evidence>
<dbReference type="Gene3D" id="3.90.1490.10">
    <property type="entry name" value="putative n-type atp pyrophosphatase, domain 2"/>
    <property type="match status" value="1"/>
</dbReference>
<accession>A7EGG9</accession>
<evidence type="ECO:0000256" key="5">
    <source>
        <dbReference type="ARBA" id="ARBA00048108"/>
    </source>
</evidence>
<dbReference type="GO" id="GO:0017178">
    <property type="term" value="F:diphthine-ammonia ligase activity"/>
    <property type="evidence" value="ECO:0000318"/>
    <property type="project" value="GO_Central"/>
</dbReference>
<dbReference type="InterPro" id="IPR014729">
    <property type="entry name" value="Rossmann-like_a/b/a_fold"/>
</dbReference>
<dbReference type="GeneID" id="5491204"/>
<dbReference type="HOGENOM" id="CLU_630314_0_0_1"/>
<keyword evidence="9" id="KW-1185">Reference proteome</keyword>
<name>A7EGG9_SCLS1</name>
<dbReference type="InterPro" id="IPR030662">
    <property type="entry name" value="DPH6/MJ0570"/>
</dbReference>
<sequence>MTESLNVIALISGGKDSFFSTIHCIQNGHKVIALGNLHPPITEPQSKENINSNIKKDEMDLNSFMYQTVGHTVIPLYEQALGIPLYRQSIVGGAVQKGASYAHAEVGSSGAGKLGRGESHKGEDEDETESLVPLLKRIMHAHPEANALSTGAILSTYQRTRVESVALRMGLIPLSFLWQYPSLPPRMQISLLQDMEIAGLDARIIKVASGGLDESFLWENVASAKGMRRVERATMRFSVDGDGAVLGEGGEFETLVLDGPGWLFRKRIEVETGNSRIVREGGGSAWLQIGDASLVDKEIGEDEEISCRAPELLDQRSLEILSALKRNKDFDDLSESSMTDGESPTSSAWELKSPISNKVENSNILHWTIVPENGSGSGSSISEEAENVVEKIRERLDQASLSTTYIVSTMIMLRSMEDFTTINQVLSTPNLIYYT</sequence>
<feature type="domain" description="Diphthamide synthase" evidence="7">
    <location>
        <begin position="119"/>
        <end position="272"/>
    </location>
</feature>
<evidence type="ECO:0000256" key="4">
    <source>
        <dbReference type="ARBA" id="ARBA00031552"/>
    </source>
</evidence>
<dbReference type="OMA" id="NGIHKDE"/>
<evidence type="ECO:0000256" key="1">
    <source>
        <dbReference type="ARBA" id="ARBA00012089"/>
    </source>
</evidence>
<dbReference type="Gene3D" id="3.30.1330.40">
    <property type="entry name" value="RutC-like"/>
    <property type="match status" value="1"/>
</dbReference>
<dbReference type="STRING" id="665079.A7EGG9"/>
<dbReference type="Proteomes" id="UP000001312">
    <property type="component" value="Unassembled WGS sequence"/>
</dbReference>
<dbReference type="PANTHER" id="PTHR12196">
    <property type="entry name" value="DOMAIN OF UNKNOWN FUNCTION 71 DUF71 -CONTAINING PROTEIN"/>
    <property type="match status" value="1"/>
</dbReference>
<dbReference type="RefSeq" id="XP_001594603.1">
    <property type="nucleotide sequence ID" value="XM_001594553.1"/>
</dbReference>
<protein>
    <recommendedName>
        <fullName evidence="2">Diphthine--ammonia ligase</fullName>
        <ecNumber evidence="1">6.3.1.14</ecNumber>
    </recommendedName>
    <alternativeName>
        <fullName evidence="3">Diphthamide synthase</fullName>
    </alternativeName>
    <alternativeName>
        <fullName evidence="4">Diphthamide synthetase</fullName>
    </alternativeName>
</protein>
<dbReference type="InParanoid" id="A7EGG9"/>
<dbReference type="AlphaFoldDB" id="A7EGG9"/>
<gene>
    <name evidence="8" type="ORF">SS1G_04410</name>
</gene>
<dbReference type="FunCoup" id="A7EGG9">
    <property type="interactions" value="91"/>
</dbReference>
<dbReference type="NCBIfam" id="TIGR00290">
    <property type="entry name" value="MJ0570_dom"/>
    <property type="match status" value="1"/>
</dbReference>
<organism evidence="8 9">
    <name type="scientific">Sclerotinia sclerotiorum (strain ATCC 18683 / 1980 / Ss-1)</name>
    <name type="common">White mold</name>
    <name type="synonym">Whetzelinia sclerotiorum</name>
    <dbReference type="NCBI Taxonomy" id="665079"/>
    <lineage>
        <taxon>Eukaryota</taxon>
        <taxon>Fungi</taxon>
        <taxon>Dikarya</taxon>
        <taxon>Ascomycota</taxon>
        <taxon>Pezizomycotina</taxon>
        <taxon>Leotiomycetes</taxon>
        <taxon>Helotiales</taxon>
        <taxon>Sclerotiniaceae</taxon>
        <taxon>Sclerotinia</taxon>
    </lineage>
</organism>
<dbReference type="EMBL" id="CH476625">
    <property type="protein sequence ID" value="EDO01935.1"/>
    <property type="molecule type" value="Genomic_DNA"/>
</dbReference>
<dbReference type="KEGG" id="ssl:SS1G_04410"/>
<feature type="region of interest" description="Disordered" evidence="6">
    <location>
        <begin position="107"/>
        <end position="129"/>
    </location>
</feature>
<dbReference type="Gene3D" id="3.40.50.620">
    <property type="entry name" value="HUPs"/>
    <property type="match status" value="1"/>
</dbReference>
<dbReference type="FunFam" id="3.40.50.620:FF:000373">
    <property type="entry name" value="ATP-binding region containing protein, putative"/>
    <property type="match status" value="1"/>
</dbReference>
<dbReference type="EC" id="6.3.1.14" evidence="1"/>
<dbReference type="SUPFAM" id="SSF52402">
    <property type="entry name" value="Adenine nucleotide alpha hydrolases-like"/>
    <property type="match status" value="1"/>
</dbReference>
<dbReference type="GO" id="GO:0017183">
    <property type="term" value="P:protein histidyl modification to diphthamide"/>
    <property type="evidence" value="ECO:0000318"/>
    <property type="project" value="GO_Central"/>
</dbReference>
<proteinExistence type="predicted"/>
<dbReference type="InterPro" id="IPR035959">
    <property type="entry name" value="RutC-like_sf"/>
</dbReference>
<comment type="catalytic activity">
    <reaction evidence="5">
        <text>diphthine-[translation elongation factor 2] + NH4(+) + ATP = diphthamide-[translation elongation factor 2] + AMP + diphosphate + H(+)</text>
        <dbReference type="Rhea" id="RHEA:19753"/>
        <dbReference type="Rhea" id="RHEA-COMP:10172"/>
        <dbReference type="Rhea" id="RHEA-COMP:10174"/>
        <dbReference type="ChEBI" id="CHEBI:15378"/>
        <dbReference type="ChEBI" id="CHEBI:16692"/>
        <dbReference type="ChEBI" id="CHEBI:28938"/>
        <dbReference type="ChEBI" id="CHEBI:30616"/>
        <dbReference type="ChEBI" id="CHEBI:33019"/>
        <dbReference type="ChEBI" id="CHEBI:82696"/>
        <dbReference type="ChEBI" id="CHEBI:456215"/>
        <dbReference type="EC" id="6.3.1.14"/>
    </reaction>
</comment>
<dbReference type="InterPro" id="IPR002761">
    <property type="entry name" value="Diphthami_syn_dom"/>
</dbReference>
<dbReference type="Pfam" id="PF01902">
    <property type="entry name" value="Diphthami_syn_2"/>
    <property type="match status" value="1"/>
</dbReference>
<evidence type="ECO:0000259" key="7">
    <source>
        <dbReference type="Pfam" id="PF01902"/>
    </source>
</evidence>
<dbReference type="SUPFAM" id="SSF55298">
    <property type="entry name" value="YjgF-like"/>
    <property type="match status" value="1"/>
</dbReference>
<dbReference type="PANTHER" id="PTHR12196:SF2">
    <property type="entry name" value="DIPHTHINE--AMMONIA LIGASE"/>
    <property type="match status" value="1"/>
</dbReference>
<evidence type="ECO:0000256" key="6">
    <source>
        <dbReference type="SAM" id="MobiDB-lite"/>
    </source>
</evidence>
<evidence type="ECO:0000256" key="2">
    <source>
        <dbReference type="ARBA" id="ARBA00018426"/>
    </source>
</evidence>
<reference evidence="9" key="1">
    <citation type="journal article" date="2011" name="PLoS Genet.">
        <title>Genomic analysis of the necrotrophic fungal pathogens Sclerotinia sclerotiorum and Botrytis cinerea.</title>
        <authorList>
            <person name="Amselem J."/>
            <person name="Cuomo C.A."/>
            <person name="van Kan J.A."/>
            <person name="Viaud M."/>
            <person name="Benito E.P."/>
            <person name="Couloux A."/>
            <person name="Coutinho P.M."/>
            <person name="de Vries R.P."/>
            <person name="Dyer P.S."/>
            <person name="Fillinger S."/>
            <person name="Fournier E."/>
            <person name="Gout L."/>
            <person name="Hahn M."/>
            <person name="Kohn L."/>
            <person name="Lapalu N."/>
            <person name="Plummer K.M."/>
            <person name="Pradier J.M."/>
            <person name="Quevillon E."/>
            <person name="Sharon A."/>
            <person name="Simon A."/>
            <person name="ten Have A."/>
            <person name="Tudzynski B."/>
            <person name="Tudzynski P."/>
            <person name="Wincker P."/>
            <person name="Andrew M."/>
            <person name="Anthouard V."/>
            <person name="Beever R.E."/>
            <person name="Beffa R."/>
            <person name="Benoit I."/>
            <person name="Bouzid O."/>
            <person name="Brault B."/>
            <person name="Chen Z."/>
            <person name="Choquer M."/>
            <person name="Collemare J."/>
            <person name="Cotton P."/>
            <person name="Danchin E.G."/>
            <person name="Da Silva C."/>
            <person name="Gautier A."/>
            <person name="Giraud C."/>
            <person name="Giraud T."/>
            <person name="Gonzalez C."/>
            <person name="Grossetete S."/>
            <person name="Guldener U."/>
            <person name="Henrissat B."/>
            <person name="Howlett B.J."/>
            <person name="Kodira C."/>
            <person name="Kretschmer M."/>
            <person name="Lappartient A."/>
            <person name="Leroch M."/>
            <person name="Levis C."/>
            <person name="Mauceli E."/>
            <person name="Neuveglise C."/>
            <person name="Oeser B."/>
            <person name="Pearson M."/>
            <person name="Poulain J."/>
            <person name="Poussereau N."/>
            <person name="Quesneville H."/>
            <person name="Rascle C."/>
            <person name="Schumacher J."/>
            <person name="Segurens B."/>
            <person name="Sexton A."/>
            <person name="Silva E."/>
            <person name="Sirven C."/>
            <person name="Soanes D.M."/>
            <person name="Talbot N.J."/>
            <person name="Templeton M."/>
            <person name="Yandava C."/>
            <person name="Yarden O."/>
            <person name="Zeng Q."/>
            <person name="Rollins J.A."/>
            <person name="Lebrun M.H."/>
            <person name="Dickman M."/>
        </authorList>
    </citation>
    <scope>NUCLEOTIDE SEQUENCE [LARGE SCALE GENOMIC DNA]</scope>
    <source>
        <strain evidence="9">ATCC 18683 / 1980 / Ss-1</strain>
    </source>
</reference>